<dbReference type="OrthoDB" id="7492888at2759"/>
<name>A0A9J6CBQ0_POLVA</name>
<dbReference type="InterPro" id="IPR000210">
    <property type="entry name" value="BTB/POZ_dom"/>
</dbReference>
<feature type="compositionally biased region" description="Polar residues" evidence="1">
    <location>
        <begin position="218"/>
        <end position="228"/>
    </location>
</feature>
<protein>
    <recommendedName>
        <fullName evidence="2">BTB domain-containing protein</fullName>
    </recommendedName>
</protein>
<dbReference type="PROSITE" id="PS50097">
    <property type="entry name" value="BTB"/>
    <property type="match status" value="1"/>
</dbReference>
<gene>
    <name evidence="3" type="ORF">PVAND_009137</name>
</gene>
<dbReference type="GO" id="GO:0005829">
    <property type="term" value="C:cytosol"/>
    <property type="evidence" value="ECO:0007669"/>
    <property type="project" value="TreeGrafter"/>
</dbReference>
<dbReference type="GO" id="GO:0022008">
    <property type="term" value="P:neurogenesis"/>
    <property type="evidence" value="ECO:0007669"/>
    <property type="project" value="TreeGrafter"/>
</dbReference>
<accession>A0A9J6CBQ0</accession>
<evidence type="ECO:0000313" key="4">
    <source>
        <dbReference type="Proteomes" id="UP001107558"/>
    </source>
</evidence>
<evidence type="ECO:0000259" key="2">
    <source>
        <dbReference type="PROSITE" id="PS50097"/>
    </source>
</evidence>
<evidence type="ECO:0000256" key="1">
    <source>
        <dbReference type="SAM" id="MobiDB-lite"/>
    </source>
</evidence>
<keyword evidence="4" id="KW-1185">Reference proteome</keyword>
<sequence>MELVVQLKKTVAPNKIRECLLDNDYMSDVTFFFGNDEMQLKAHKMFLCTASPIFLQLFEGNFEENINVKMSSITKEIMLEVCRYAYTDSSNLTLANVHDILHAATKFEMKGLIEKCVDFIGKQLNDKNVFKFLIENQKHNNFRVNMKCFEYINKNHQKCFKNGDFLKISIGLLRMVFMTCKIPKDAAVNAITVWSRFNNNSDVDDLIAMLPVDEIPSTNEFNKTQQDQNSRRPRSRSKVNTNKQMSTLSQQLAIHDLTILGQTSHKNFKYANLDLLVIGRKVTIREIHFLYDLRQFDEKFEVALWKIEDKNRAKLYSDIVIINRPCLVYIFKKEIELPELSKIWLNIDFPDSKYRLSFNDFYMTQASDLVLRKDPANNSYAQIISKVIYTTKD</sequence>
<dbReference type="Gene3D" id="3.30.710.10">
    <property type="entry name" value="Potassium Channel Kv1.1, Chain A"/>
    <property type="match status" value="1"/>
</dbReference>
<proteinExistence type="predicted"/>
<dbReference type="SMART" id="SM00225">
    <property type="entry name" value="BTB"/>
    <property type="match status" value="1"/>
</dbReference>
<dbReference type="AlphaFoldDB" id="A0A9J6CBQ0"/>
<dbReference type="Proteomes" id="UP001107558">
    <property type="component" value="Chromosome 1"/>
</dbReference>
<dbReference type="PANTHER" id="PTHR45774:SF9">
    <property type="entry name" value="LUTE, ISOFORM D"/>
    <property type="match status" value="1"/>
</dbReference>
<dbReference type="EMBL" id="JADBJN010000001">
    <property type="protein sequence ID" value="KAG5679577.1"/>
    <property type="molecule type" value="Genomic_DNA"/>
</dbReference>
<dbReference type="Pfam" id="PF00651">
    <property type="entry name" value="BTB"/>
    <property type="match status" value="1"/>
</dbReference>
<organism evidence="3 4">
    <name type="scientific">Polypedilum vanderplanki</name>
    <name type="common">Sleeping chironomid midge</name>
    <dbReference type="NCBI Taxonomy" id="319348"/>
    <lineage>
        <taxon>Eukaryota</taxon>
        <taxon>Metazoa</taxon>
        <taxon>Ecdysozoa</taxon>
        <taxon>Arthropoda</taxon>
        <taxon>Hexapoda</taxon>
        <taxon>Insecta</taxon>
        <taxon>Pterygota</taxon>
        <taxon>Neoptera</taxon>
        <taxon>Endopterygota</taxon>
        <taxon>Diptera</taxon>
        <taxon>Nematocera</taxon>
        <taxon>Chironomoidea</taxon>
        <taxon>Chironomidae</taxon>
        <taxon>Chironominae</taxon>
        <taxon>Polypedilum</taxon>
        <taxon>Polypedilum</taxon>
    </lineage>
</organism>
<dbReference type="PANTHER" id="PTHR45774">
    <property type="entry name" value="BTB/POZ DOMAIN-CONTAINING"/>
    <property type="match status" value="1"/>
</dbReference>
<evidence type="ECO:0000313" key="3">
    <source>
        <dbReference type="EMBL" id="KAG5679577.1"/>
    </source>
</evidence>
<reference evidence="3" key="1">
    <citation type="submission" date="2021-03" db="EMBL/GenBank/DDBJ databases">
        <title>Chromosome level genome of the anhydrobiotic midge Polypedilum vanderplanki.</title>
        <authorList>
            <person name="Yoshida Y."/>
            <person name="Kikawada T."/>
            <person name="Gusev O."/>
        </authorList>
    </citation>
    <scope>NUCLEOTIDE SEQUENCE</scope>
    <source>
        <strain evidence="3">NIAS01</strain>
        <tissue evidence="3">Whole body or cell culture</tissue>
    </source>
</reference>
<dbReference type="SUPFAM" id="SSF54695">
    <property type="entry name" value="POZ domain"/>
    <property type="match status" value="1"/>
</dbReference>
<feature type="domain" description="BTB" evidence="2">
    <location>
        <begin position="27"/>
        <end position="94"/>
    </location>
</feature>
<dbReference type="InterPro" id="IPR011333">
    <property type="entry name" value="SKP1/BTB/POZ_sf"/>
</dbReference>
<feature type="region of interest" description="Disordered" evidence="1">
    <location>
        <begin position="218"/>
        <end position="243"/>
    </location>
</feature>
<comment type="caution">
    <text evidence="3">The sequence shown here is derived from an EMBL/GenBank/DDBJ whole genome shotgun (WGS) entry which is preliminary data.</text>
</comment>